<dbReference type="Pfam" id="PF07589">
    <property type="entry name" value="PEP-CTERM"/>
    <property type="match status" value="1"/>
</dbReference>
<evidence type="ECO:0000256" key="1">
    <source>
        <dbReference type="SAM" id="SignalP"/>
    </source>
</evidence>
<dbReference type="RefSeq" id="WP_145073731.1">
    <property type="nucleotide sequence ID" value="NZ_CP036425.1"/>
</dbReference>
<evidence type="ECO:0000313" key="4">
    <source>
        <dbReference type="Proteomes" id="UP000317369"/>
    </source>
</evidence>
<dbReference type="Proteomes" id="UP000317369">
    <property type="component" value="Chromosome"/>
</dbReference>
<dbReference type="AlphaFoldDB" id="A0A517YQ39"/>
<dbReference type="InterPro" id="IPR013424">
    <property type="entry name" value="Ice-binding_C"/>
</dbReference>
<proteinExistence type="predicted"/>
<keyword evidence="1" id="KW-0732">Signal</keyword>
<dbReference type="EMBL" id="CP036425">
    <property type="protein sequence ID" value="QDU32330.1"/>
    <property type="molecule type" value="Genomic_DNA"/>
</dbReference>
<keyword evidence="4" id="KW-1185">Reference proteome</keyword>
<accession>A0A517YQ39</accession>
<feature type="signal peptide" evidence="1">
    <location>
        <begin position="1"/>
        <end position="23"/>
    </location>
</feature>
<feature type="domain" description="Ice-binding protein C-terminal" evidence="2">
    <location>
        <begin position="185"/>
        <end position="205"/>
    </location>
</feature>
<evidence type="ECO:0000259" key="2">
    <source>
        <dbReference type="Pfam" id="PF07589"/>
    </source>
</evidence>
<evidence type="ECO:0000313" key="3">
    <source>
        <dbReference type="EMBL" id="QDU32330.1"/>
    </source>
</evidence>
<dbReference type="KEGG" id="pcor:KS4_03620"/>
<protein>
    <recommendedName>
        <fullName evidence="2">Ice-binding protein C-terminal domain-containing protein</fullName>
    </recommendedName>
</protein>
<gene>
    <name evidence="3" type="ORF">KS4_03620</name>
</gene>
<feature type="chain" id="PRO_5022188482" description="Ice-binding protein C-terminal domain-containing protein" evidence="1">
    <location>
        <begin position="24"/>
        <end position="212"/>
    </location>
</feature>
<reference evidence="3 4" key="1">
    <citation type="submission" date="2019-02" db="EMBL/GenBank/DDBJ databases">
        <title>Deep-cultivation of Planctomycetes and their phenomic and genomic characterization uncovers novel biology.</title>
        <authorList>
            <person name="Wiegand S."/>
            <person name="Jogler M."/>
            <person name="Boedeker C."/>
            <person name="Pinto D."/>
            <person name="Vollmers J."/>
            <person name="Rivas-Marin E."/>
            <person name="Kohn T."/>
            <person name="Peeters S.H."/>
            <person name="Heuer A."/>
            <person name="Rast P."/>
            <person name="Oberbeckmann S."/>
            <person name="Bunk B."/>
            <person name="Jeske O."/>
            <person name="Meyerdierks A."/>
            <person name="Storesund J.E."/>
            <person name="Kallscheuer N."/>
            <person name="Luecker S."/>
            <person name="Lage O.M."/>
            <person name="Pohl T."/>
            <person name="Merkel B.J."/>
            <person name="Hornburger P."/>
            <person name="Mueller R.-W."/>
            <person name="Bruemmer F."/>
            <person name="Labrenz M."/>
            <person name="Spormann A.M."/>
            <person name="Op den Camp H."/>
            <person name="Overmann J."/>
            <person name="Amann R."/>
            <person name="Jetten M.S.M."/>
            <person name="Mascher T."/>
            <person name="Medema M.H."/>
            <person name="Devos D.P."/>
            <person name="Kaster A.-K."/>
            <person name="Ovreas L."/>
            <person name="Rohde M."/>
            <person name="Galperin M.Y."/>
            <person name="Jogler C."/>
        </authorList>
    </citation>
    <scope>NUCLEOTIDE SEQUENCE [LARGE SCALE GENOMIC DNA]</scope>
    <source>
        <strain evidence="3 4">KS4</strain>
    </source>
</reference>
<sequence precursor="true">MKNLRLLYCALVAITLNNINLSADVIHFDNFPDIEYQSGSTLFTGGSILSVYATYTSPTQFQGAIGYVHDPNPIFSTGKFLEPNNYIRLKADSNGVPAFGQVTFRYHIIDAKATVNLGANAPGPNLLISNDFANFDGITHNGVIFSVTPANIINNYATVTATGIITQLNFGGSRIYIDHITYERAVPEPASLALLSLGALLFSKRYRLLQAI</sequence>
<name>A0A517YQ39_9BACT</name>
<dbReference type="NCBIfam" id="TIGR02595">
    <property type="entry name" value="PEP_CTERM"/>
    <property type="match status" value="1"/>
</dbReference>
<organism evidence="3 4">
    <name type="scientific">Poriferisphaera corsica</name>
    <dbReference type="NCBI Taxonomy" id="2528020"/>
    <lineage>
        <taxon>Bacteria</taxon>
        <taxon>Pseudomonadati</taxon>
        <taxon>Planctomycetota</taxon>
        <taxon>Phycisphaerae</taxon>
        <taxon>Phycisphaerales</taxon>
        <taxon>Phycisphaeraceae</taxon>
        <taxon>Poriferisphaera</taxon>
    </lineage>
</organism>